<comment type="function">
    <text evidence="2">Adenine glycosylase active on G-A mispairs. MutY also corrects error-prone DNA synthesis past GO lesions which are due to the oxidatively damaged form of guanine: 7,8-dihydro-8-oxoguanine (8-oxo-dGTP).</text>
</comment>
<accession>A0ABX0XP26</accession>
<dbReference type="Pfam" id="PF00730">
    <property type="entry name" value="HhH-GPD"/>
    <property type="match status" value="1"/>
</dbReference>
<dbReference type="InterPro" id="IPR003651">
    <property type="entry name" value="Endonuclease3_FeS-loop_motif"/>
</dbReference>
<evidence type="ECO:0000313" key="16">
    <source>
        <dbReference type="EMBL" id="NJC35143.1"/>
    </source>
</evidence>
<dbReference type="EMBL" id="JAATJE010000002">
    <property type="protein sequence ID" value="NJC35143.1"/>
    <property type="molecule type" value="Genomic_DNA"/>
</dbReference>
<evidence type="ECO:0000259" key="15">
    <source>
        <dbReference type="SMART" id="SM00478"/>
    </source>
</evidence>
<dbReference type="Gene3D" id="1.10.1670.10">
    <property type="entry name" value="Helix-hairpin-Helix base-excision DNA repair enzymes (C-terminal)"/>
    <property type="match status" value="1"/>
</dbReference>
<evidence type="ECO:0000256" key="11">
    <source>
        <dbReference type="ARBA" id="ARBA00023014"/>
    </source>
</evidence>
<organism evidence="16 17">
    <name type="scientific">Sphingomonas jejuensis</name>
    <dbReference type="NCBI Taxonomy" id="904715"/>
    <lineage>
        <taxon>Bacteria</taxon>
        <taxon>Pseudomonadati</taxon>
        <taxon>Pseudomonadota</taxon>
        <taxon>Alphaproteobacteria</taxon>
        <taxon>Sphingomonadales</taxon>
        <taxon>Sphingomonadaceae</taxon>
        <taxon>Sphingomonas</taxon>
    </lineage>
</organism>
<dbReference type="InterPro" id="IPR004035">
    <property type="entry name" value="Endouclease-III_FeS-bd_BS"/>
</dbReference>
<evidence type="ECO:0000256" key="2">
    <source>
        <dbReference type="ARBA" id="ARBA00002933"/>
    </source>
</evidence>
<dbReference type="PROSITE" id="PS00764">
    <property type="entry name" value="ENDONUCLEASE_III_1"/>
    <property type="match status" value="1"/>
</dbReference>
<dbReference type="RefSeq" id="WP_167955763.1">
    <property type="nucleotide sequence ID" value="NZ_JAATJE010000002.1"/>
</dbReference>
<dbReference type="EC" id="3.2.2.31" evidence="4 14"/>
<keyword evidence="6" id="KW-0004">4Fe-4S</keyword>
<dbReference type="InterPro" id="IPR029119">
    <property type="entry name" value="MutY_C"/>
</dbReference>
<comment type="similarity">
    <text evidence="3 14">Belongs to the Nth/MutY family.</text>
</comment>
<dbReference type="Gene3D" id="1.10.340.30">
    <property type="entry name" value="Hypothetical protein, domain 2"/>
    <property type="match status" value="1"/>
</dbReference>
<keyword evidence="7" id="KW-0479">Metal-binding</keyword>
<feature type="domain" description="HhH-GPD" evidence="15">
    <location>
        <begin position="46"/>
        <end position="194"/>
    </location>
</feature>
<dbReference type="Gene3D" id="3.90.79.10">
    <property type="entry name" value="Nucleoside Triphosphate Pyrophosphohydrolase"/>
    <property type="match status" value="1"/>
</dbReference>
<keyword evidence="12" id="KW-0234">DNA repair</keyword>
<dbReference type="PANTHER" id="PTHR42944">
    <property type="entry name" value="ADENINE DNA GLYCOSYLASE"/>
    <property type="match status" value="1"/>
</dbReference>
<evidence type="ECO:0000256" key="13">
    <source>
        <dbReference type="ARBA" id="ARBA00023295"/>
    </source>
</evidence>
<comment type="caution">
    <text evidence="16">The sequence shown here is derived from an EMBL/GenBank/DDBJ whole genome shotgun (WGS) entry which is preliminary data.</text>
</comment>
<dbReference type="GO" id="GO:0016798">
    <property type="term" value="F:hydrolase activity, acting on glycosyl bonds"/>
    <property type="evidence" value="ECO:0007669"/>
    <property type="project" value="UniProtKB-KW"/>
</dbReference>
<dbReference type="Pfam" id="PF10576">
    <property type="entry name" value="EndIII_4Fe-2S"/>
    <property type="match status" value="1"/>
</dbReference>
<dbReference type="CDD" id="cd03431">
    <property type="entry name" value="NUDIX_DNA_Glycosylase_C-MutY"/>
    <property type="match status" value="1"/>
</dbReference>
<evidence type="ECO:0000256" key="12">
    <source>
        <dbReference type="ARBA" id="ARBA00023204"/>
    </source>
</evidence>
<keyword evidence="11" id="KW-0411">Iron-sulfur</keyword>
<name>A0ABX0XP26_9SPHN</name>
<dbReference type="SMART" id="SM00478">
    <property type="entry name" value="ENDO3c"/>
    <property type="match status" value="1"/>
</dbReference>
<keyword evidence="8 14" id="KW-0227">DNA damage</keyword>
<comment type="catalytic activity">
    <reaction evidence="1 14">
        <text>Hydrolyzes free adenine bases from 7,8-dihydro-8-oxoguanine:adenine mismatched double-stranded DNA, leaving an apurinic site.</text>
        <dbReference type="EC" id="3.2.2.31"/>
    </reaction>
</comment>
<dbReference type="Pfam" id="PF14815">
    <property type="entry name" value="NUDIX_4"/>
    <property type="match status" value="1"/>
</dbReference>
<dbReference type="InterPro" id="IPR015797">
    <property type="entry name" value="NUDIX_hydrolase-like_dom_sf"/>
</dbReference>
<evidence type="ECO:0000256" key="1">
    <source>
        <dbReference type="ARBA" id="ARBA00000843"/>
    </source>
</evidence>
<dbReference type="Proteomes" id="UP000734218">
    <property type="component" value="Unassembled WGS sequence"/>
</dbReference>
<dbReference type="InterPro" id="IPR011257">
    <property type="entry name" value="DNA_glycosylase"/>
</dbReference>
<evidence type="ECO:0000256" key="10">
    <source>
        <dbReference type="ARBA" id="ARBA00023004"/>
    </source>
</evidence>
<proteinExistence type="inferred from homology"/>
<evidence type="ECO:0000313" key="17">
    <source>
        <dbReference type="Proteomes" id="UP000734218"/>
    </source>
</evidence>
<dbReference type="InterPro" id="IPR023170">
    <property type="entry name" value="HhH_base_excis_C"/>
</dbReference>
<evidence type="ECO:0000256" key="5">
    <source>
        <dbReference type="ARBA" id="ARBA00022023"/>
    </source>
</evidence>
<evidence type="ECO:0000256" key="4">
    <source>
        <dbReference type="ARBA" id="ARBA00012045"/>
    </source>
</evidence>
<comment type="cofactor">
    <cofactor evidence="14">
        <name>[4Fe-4S] cluster</name>
        <dbReference type="ChEBI" id="CHEBI:49883"/>
    </cofactor>
    <text evidence="14">Binds 1 [4Fe-4S] cluster.</text>
</comment>
<dbReference type="SUPFAM" id="SSF48150">
    <property type="entry name" value="DNA-glycosylase"/>
    <property type="match status" value="1"/>
</dbReference>
<gene>
    <name evidence="16" type="ORF">GGR88_002657</name>
</gene>
<evidence type="ECO:0000256" key="7">
    <source>
        <dbReference type="ARBA" id="ARBA00022723"/>
    </source>
</evidence>
<dbReference type="CDD" id="cd00056">
    <property type="entry name" value="ENDO3c"/>
    <property type="match status" value="1"/>
</dbReference>
<evidence type="ECO:0000256" key="8">
    <source>
        <dbReference type="ARBA" id="ARBA00022763"/>
    </source>
</evidence>
<keyword evidence="9 16" id="KW-0378">Hydrolase</keyword>
<evidence type="ECO:0000256" key="6">
    <source>
        <dbReference type="ARBA" id="ARBA00022485"/>
    </source>
</evidence>
<evidence type="ECO:0000256" key="14">
    <source>
        <dbReference type="RuleBase" id="RU365096"/>
    </source>
</evidence>
<dbReference type="PANTHER" id="PTHR42944:SF1">
    <property type="entry name" value="ADENINE DNA GLYCOSYLASE"/>
    <property type="match status" value="1"/>
</dbReference>
<protein>
    <recommendedName>
        <fullName evidence="5 14">Adenine DNA glycosylase</fullName>
        <ecNumber evidence="4 14">3.2.2.31</ecNumber>
    </recommendedName>
</protein>
<reference evidence="16 17" key="1">
    <citation type="submission" date="2020-03" db="EMBL/GenBank/DDBJ databases">
        <title>Genomic Encyclopedia of Type Strains, Phase IV (KMG-IV): sequencing the most valuable type-strain genomes for metagenomic binning, comparative biology and taxonomic classification.</title>
        <authorList>
            <person name="Goeker M."/>
        </authorList>
    </citation>
    <scope>NUCLEOTIDE SEQUENCE [LARGE SCALE GENOMIC DNA]</scope>
    <source>
        <strain evidence="16 17">DSM 27651</strain>
    </source>
</reference>
<keyword evidence="10 14" id="KW-0408">Iron</keyword>
<dbReference type="InterPro" id="IPR044298">
    <property type="entry name" value="MIG/MutY"/>
</dbReference>
<dbReference type="InterPro" id="IPR003265">
    <property type="entry name" value="HhH-GPD_domain"/>
</dbReference>
<evidence type="ECO:0000256" key="3">
    <source>
        <dbReference type="ARBA" id="ARBA00008343"/>
    </source>
</evidence>
<keyword evidence="13 14" id="KW-0326">Glycosidase</keyword>
<evidence type="ECO:0000256" key="9">
    <source>
        <dbReference type="ARBA" id="ARBA00022801"/>
    </source>
</evidence>
<sequence length="341" mass="36426">MLVDTPDAVAPQLLAWYDRHARALAWRSPPGAPPPDPYAVWLSEVMLQQTTTVAAAPFFRRFLERWPTVEALAAARDDDVMAAWAGLGYYARARNLLACARAVTQGGAGFPDTEAALRDLPGIGDYTAAAVAAIAFDRPATVVDGNIERVVSRLFAVADPLPGAKARLRTLAATLTPDRRPGDYAQAMMDLGATICTPRSPKCMICPLHLLCAGRASGAPERFPVKAAKIAKPRRFASAFRVERAGSILLVRRPDRGLLAGMMALPTGPFADAPPGDAGAPFAADWQGRGAAVRHVFTHFELSLQVMEAAPPPAFEGGTWWPIDRIAEAGLPTLFRKAVAA</sequence>
<keyword evidence="17" id="KW-1185">Reference proteome</keyword>
<dbReference type="SUPFAM" id="SSF55811">
    <property type="entry name" value="Nudix"/>
    <property type="match status" value="1"/>
</dbReference>